<protein>
    <submittedName>
        <fullName evidence="1">15961_t:CDS:1</fullName>
    </submittedName>
</protein>
<dbReference type="Proteomes" id="UP000789920">
    <property type="component" value="Unassembled WGS sequence"/>
</dbReference>
<evidence type="ECO:0000313" key="1">
    <source>
        <dbReference type="EMBL" id="CAG8521446.1"/>
    </source>
</evidence>
<evidence type="ECO:0000313" key="2">
    <source>
        <dbReference type="Proteomes" id="UP000789920"/>
    </source>
</evidence>
<dbReference type="EMBL" id="CAJVQC010003090">
    <property type="protein sequence ID" value="CAG8521446.1"/>
    <property type="molecule type" value="Genomic_DNA"/>
</dbReference>
<sequence length="357" mass="40989">MPSQNFAGHLLGPLWQAFYPVQTDKKPKAKCIFCSPDKPISSTAAVMIRDSIPIQDQQLDISLDKSITPSMSALNCLIASIQANHFFSPPLPVDINKSNNLLLEAIIEGGAPLSFVELKKFKQFVYSINTHYHVLARKQLSNKILDDVYKKDTFDKSQNSMVIFRDLENTVIQVGIEKINAIITDRAANYIHMKAMFNQQYPRILSLPYTAHESNLLVGDMLKHTYMKSTISLTMQNNKQYLKDAAYEMGSRLDKYIVLILKDNARMQITVNTIDDNTFQQYISTRIQYRWNRIYSSVFLICWSLHPKYTLAQAICPELATLIKKEASNWDDYLIKDPVYFWNNFQSEISKLALFAS</sequence>
<organism evidence="1 2">
    <name type="scientific">Racocetra persica</name>
    <dbReference type="NCBI Taxonomy" id="160502"/>
    <lineage>
        <taxon>Eukaryota</taxon>
        <taxon>Fungi</taxon>
        <taxon>Fungi incertae sedis</taxon>
        <taxon>Mucoromycota</taxon>
        <taxon>Glomeromycotina</taxon>
        <taxon>Glomeromycetes</taxon>
        <taxon>Diversisporales</taxon>
        <taxon>Gigasporaceae</taxon>
        <taxon>Racocetra</taxon>
    </lineage>
</organism>
<accession>A0ACA9LDW8</accession>
<gene>
    <name evidence="1" type="ORF">RPERSI_LOCUS2719</name>
</gene>
<name>A0ACA9LDW8_9GLOM</name>
<comment type="caution">
    <text evidence="1">The sequence shown here is derived from an EMBL/GenBank/DDBJ whole genome shotgun (WGS) entry which is preliminary data.</text>
</comment>
<keyword evidence="2" id="KW-1185">Reference proteome</keyword>
<reference evidence="1" key="1">
    <citation type="submission" date="2021-06" db="EMBL/GenBank/DDBJ databases">
        <authorList>
            <person name="Kallberg Y."/>
            <person name="Tangrot J."/>
            <person name="Rosling A."/>
        </authorList>
    </citation>
    <scope>NUCLEOTIDE SEQUENCE</scope>
    <source>
        <strain evidence="1">MA461A</strain>
    </source>
</reference>
<proteinExistence type="predicted"/>